<evidence type="ECO:0000313" key="4">
    <source>
        <dbReference type="Proteomes" id="UP000298061"/>
    </source>
</evidence>
<protein>
    <submittedName>
        <fullName evidence="3">Uncharacterized protein</fullName>
    </submittedName>
</protein>
<reference evidence="3 4" key="1">
    <citation type="submission" date="2019-02" db="EMBL/GenBank/DDBJ databases">
        <title>Genome sequencing of the rare red list fungi Hericium alpestre (H. flagellum).</title>
        <authorList>
            <person name="Buettner E."/>
            <person name="Kellner H."/>
        </authorList>
    </citation>
    <scope>NUCLEOTIDE SEQUENCE [LARGE SCALE GENOMIC DNA]</scope>
    <source>
        <strain evidence="3 4">DSM 108284</strain>
    </source>
</reference>
<dbReference type="Proteomes" id="UP000298061">
    <property type="component" value="Unassembled WGS sequence"/>
</dbReference>
<keyword evidence="1" id="KW-0472">Membrane</keyword>
<organism evidence="3 4">
    <name type="scientific">Hericium alpestre</name>
    <dbReference type="NCBI Taxonomy" id="135208"/>
    <lineage>
        <taxon>Eukaryota</taxon>
        <taxon>Fungi</taxon>
        <taxon>Dikarya</taxon>
        <taxon>Basidiomycota</taxon>
        <taxon>Agaricomycotina</taxon>
        <taxon>Agaricomycetes</taxon>
        <taxon>Russulales</taxon>
        <taxon>Hericiaceae</taxon>
        <taxon>Hericium</taxon>
    </lineage>
</organism>
<evidence type="ECO:0000313" key="3">
    <source>
        <dbReference type="EMBL" id="TFY74430.1"/>
    </source>
</evidence>
<name>A0A4Y9ZJR7_9AGAM</name>
<feature type="chain" id="PRO_5021352984" evidence="2">
    <location>
        <begin position="21"/>
        <end position="202"/>
    </location>
</feature>
<comment type="caution">
    <text evidence="3">The sequence shown here is derived from an EMBL/GenBank/DDBJ whole genome shotgun (WGS) entry which is preliminary data.</text>
</comment>
<keyword evidence="1" id="KW-1133">Transmembrane helix</keyword>
<gene>
    <name evidence="3" type="ORF">EWM64_g9583</name>
</gene>
<feature type="transmembrane region" description="Helical" evidence="1">
    <location>
        <begin position="36"/>
        <end position="56"/>
    </location>
</feature>
<proteinExistence type="predicted"/>
<feature type="signal peptide" evidence="2">
    <location>
        <begin position="1"/>
        <end position="20"/>
    </location>
</feature>
<sequence>MYIPSLAALVLFLQPGFVFAAPGFVHMHDVVDYQPSVPTVRIAVVGTTAFSMFIAIDMPIAFNMLTNTPYSTVTFVVLILCLFLFRTFSRCRGSGRRHVSGTRRQNALRARCSRTSTDIAHMMPSEVERAFIDSFAAGAFVMGRIPLMLLAAPRTALGSGYARVYEGVSASLSEASLHSSAESSLVADAVDDDLPDGASVQV</sequence>
<feature type="transmembrane region" description="Helical" evidence="1">
    <location>
        <begin position="68"/>
        <end position="88"/>
    </location>
</feature>
<keyword evidence="2" id="KW-0732">Signal</keyword>
<keyword evidence="4" id="KW-1185">Reference proteome</keyword>
<dbReference type="EMBL" id="SFCI01002089">
    <property type="protein sequence ID" value="TFY74430.1"/>
    <property type="molecule type" value="Genomic_DNA"/>
</dbReference>
<accession>A0A4Y9ZJR7</accession>
<evidence type="ECO:0000256" key="2">
    <source>
        <dbReference type="SAM" id="SignalP"/>
    </source>
</evidence>
<keyword evidence="1" id="KW-0812">Transmembrane</keyword>
<dbReference type="AlphaFoldDB" id="A0A4Y9ZJR7"/>
<evidence type="ECO:0000256" key="1">
    <source>
        <dbReference type="SAM" id="Phobius"/>
    </source>
</evidence>